<evidence type="ECO:0000313" key="12">
    <source>
        <dbReference type="Proteomes" id="UP000575874"/>
    </source>
</evidence>
<sequence>ALSSRGTLVLEAALRSALLALERALSEQQRQRGACGLYGLSQQPACRTSPSPRLCPPGSCGRRGGPQVNATAPRGRIMGGSVAPRGAWPWLVSVRLHGELMCGGVLVGRSWVLTAAHCFGGNRNELAWTVVVGDHELGKPGAGKRAVPVRRILPHPKFNPKTFHGDLALLELAVPLAPSPTVSPVCLPSGPAEPSPGTPCYIAGWGSLYEEGPAADVVMEAQVPLLSQETCRGALGKDLLTSAMFCAGYLSGGIDSCQGDSGGPLACQDPTSHHFVLYGITSWGDGCGERGKPGVYTRVTAFTDWLSLQMDPAPGSREPSCFDLLALAQLPPEQQSPERARLCAFYAESCRASQGRATCARLAEETCHARMRRCGELGLHSYAQTLVDLLRRAGDFIRNQGWYCPPPLSLPHCASRWGGRQLPPFAELFGAVGPQLQDWVEALRTMAGGSPLMVPPRLIPNVPSMSLLPAPGAAACPGLNESAVRVGAVRELYAWVLRVPEADLAMTFQEILVDLGSKNTKGLYQAQVRATVGGRPTSFMGLVGLESDSLARSMPGLIALALEALKT</sequence>
<dbReference type="SMART" id="SM00020">
    <property type="entry name" value="Tryp_SPc"/>
    <property type="match status" value="1"/>
</dbReference>
<evidence type="ECO:0000256" key="2">
    <source>
        <dbReference type="ARBA" id="ARBA00022729"/>
    </source>
</evidence>
<protein>
    <recommendedName>
        <fullName evidence="8">Serine protease 56</fullName>
    </recommendedName>
</protein>
<dbReference type="AlphaFoldDB" id="A0A7K7BWZ7"/>
<comment type="function">
    <text evidence="7">Serine protease required during eye development.</text>
</comment>
<evidence type="ECO:0000256" key="9">
    <source>
        <dbReference type="RuleBase" id="RU363034"/>
    </source>
</evidence>
<keyword evidence="12" id="KW-1185">Reference proteome</keyword>
<dbReference type="InterPro" id="IPR018114">
    <property type="entry name" value="TRYPSIN_HIS"/>
</dbReference>
<dbReference type="Gene3D" id="2.40.10.10">
    <property type="entry name" value="Trypsin-like serine proteases"/>
    <property type="match status" value="1"/>
</dbReference>
<evidence type="ECO:0000256" key="4">
    <source>
        <dbReference type="ARBA" id="ARBA00022825"/>
    </source>
</evidence>
<keyword evidence="1 9" id="KW-0645">Protease</keyword>
<evidence type="ECO:0000256" key="8">
    <source>
        <dbReference type="ARBA" id="ARBA00073729"/>
    </source>
</evidence>
<dbReference type="Proteomes" id="UP000575874">
    <property type="component" value="Unassembled WGS sequence"/>
</dbReference>
<feature type="domain" description="Peptidase S1" evidence="10">
    <location>
        <begin position="77"/>
        <end position="311"/>
    </location>
</feature>
<evidence type="ECO:0000259" key="10">
    <source>
        <dbReference type="PROSITE" id="PS50240"/>
    </source>
</evidence>
<dbReference type="PANTHER" id="PTHR24252:SF10">
    <property type="entry name" value="SERINE PROTEASE 56"/>
    <property type="match status" value="1"/>
</dbReference>
<accession>A0A7K7BWZ7</accession>
<evidence type="ECO:0000256" key="7">
    <source>
        <dbReference type="ARBA" id="ARBA00060315"/>
    </source>
</evidence>
<dbReference type="GO" id="GO:0006508">
    <property type="term" value="P:proteolysis"/>
    <property type="evidence" value="ECO:0007669"/>
    <property type="project" value="UniProtKB-KW"/>
</dbReference>
<feature type="non-terminal residue" evidence="11">
    <location>
        <position position="567"/>
    </location>
</feature>
<gene>
    <name evidence="11" type="primary">Prss56</name>
    <name evidence="11" type="ORF">APHCOE_R02142</name>
</gene>
<keyword evidence="6" id="KW-0325">Glycoprotein</keyword>
<dbReference type="GO" id="GO:0043010">
    <property type="term" value="P:camera-type eye development"/>
    <property type="evidence" value="ECO:0007669"/>
    <property type="project" value="UniProtKB-ARBA"/>
</dbReference>
<dbReference type="EMBL" id="VZSI01000022">
    <property type="protein sequence ID" value="NWY12260.1"/>
    <property type="molecule type" value="Genomic_DNA"/>
</dbReference>
<keyword evidence="2" id="KW-0732">Signal</keyword>
<dbReference type="PROSITE" id="PS50240">
    <property type="entry name" value="TRYPSIN_DOM"/>
    <property type="match status" value="1"/>
</dbReference>
<dbReference type="PANTHER" id="PTHR24252">
    <property type="entry name" value="ACROSIN-RELATED"/>
    <property type="match status" value="1"/>
</dbReference>
<dbReference type="PROSITE" id="PS00135">
    <property type="entry name" value="TRYPSIN_SER"/>
    <property type="match status" value="1"/>
</dbReference>
<evidence type="ECO:0000256" key="5">
    <source>
        <dbReference type="ARBA" id="ARBA00023157"/>
    </source>
</evidence>
<dbReference type="InterPro" id="IPR001254">
    <property type="entry name" value="Trypsin_dom"/>
</dbReference>
<dbReference type="InterPro" id="IPR043504">
    <property type="entry name" value="Peptidase_S1_PA_chymotrypsin"/>
</dbReference>
<reference evidence="11 12" key="1">
    <citation type="submission" date="2019-09" db="EMBL/GenBank/DDBJ databases">
        <title>Bird 10,000 Genomes (B10K) Project - Family phase.</title>
        <authorList>
            <person name="Zhang G."/>
        </authorList>
    </citation>
    <scope>NUCLEOTIDE SEQUENCE [LARGE SCALE GENOMIC DNA]</scope>
    <source>
        <strain evidence="11">OUT-0022</strain>
        <tissue evidence="11">Blood</tissue>
    </source>
</reference>
<name>A0A7K7BWZ7_APHCE</name>
<comment type="caution">
    <text evidence="11">The sequence shown here is derived from an EMBL/GenBank/DDBJ whole genome shotgun (WGS) entry which is preliminary data.</text>
</comment>
<feature type="non-terminal residue" evidence="11">
    <location>
        <position position="1"/>
    </location>
</feature>
<evidence type="ECO:0000256" key="1">
    <source>
        <dbReference type="ARBA" id="ARBA00022670"/>
    </source>
</evidence>
<dbReference type="InterPro" id="IPR001314">
    <property type="entry name" value="Peptidase_S1A"/>
</dbReference>
<dbReference type="InterPro" id="IPR009003">
    <property type="entry name" value="Peptidase_S1_PA"/>
</dbReference>
<proteinExistence type="predicted"/>
<keyword evidence="3 9" id="KW-0378">Hydrolase</keyword>
<dbReference type="PRINTS" id="PR00722">
    <property type="entry name" value="CHYMOTRYPSIN"/>
</dbReference>
<dbReference type="PROSITE" id="PS00134">
    <property type="entry name" value="TRYPSIN_HIS"/>
    <property type="match status" value="1"/>
</dbReference>
<organism evidence="11 12">
    <name type="scientific">Aphelocoma coerulescens</name>
    <name type="common">Florida scrub-jay</name>
    <name type="synonym">Corvus coerulescens</name>
    <dbReference type="NCBI Taxonomy" id="39617"/>
    <lineage>
        <taxon>Eukaryota</taxon>
        <taxon>Metazoa</taxon>
        <taxon>Chordata</taxon>
        <taxon>Craniata</taxon>
        <taxon>Vertebrata</taxon>
        <taxon>Euteleostomi</taxon>
        <taxon>Archelosauria</taxon>
        <taxon>Archosauria</taxon>
        <taxon>Dinosauria</taxon>
        <taxon>Saurischia</taxon>
        <taxon>Theropoda</taxon>
        <taxon>Coelurosauria</taxon>
        <taxon>Aves</taxon>
        <taxon>Neognathae</taxon>
        <taxon>Neoaves</taxon>
        <taxon>Telluraves</taxon>
        <taxon>Australaves</taxon>
        <taxon>Passeriformes</taxon>
        <taxon>Corvoidea</taxon>
        <taxon>Corvidae</taxon>
        <taxon>Aphelocoma</taxon>
    </lineage>
</organism>
<keyword evidence="4 9" id="KW-0720">Serine protease</keyword>
<dbReference type="FunFam" id="2.40.10.10:FF:000081">
    <property type="entry name" value="Serine protease 56"/>
    <property type="match status" value="1"/>
</dbReference>
<dbReference type="GO" id="GO:0004252">
    <property type="term" value="F:serine-type endopeptidase activity"/>
    <property type="evidence" value="ECO:0007669"/>
    <property type="project" value="InterPro"/>
</dbReference>
<dbReference type="InterPro" id="IPR033116">
    <property type="entry name" value="TRYPSIN_SER"/>
</dbReference>
<evidence type="ECO:0000256" key="6">
    <source>
        <dbReference type="ARBA" id="ARBA00023180"/>
    </source>
</evidence>
<keyword evidence="5" id="KW-1015">Disulfide bond</keyword>
<dbReference type="SUPFAM" id="SSF50494">
    <property type="entry name" value="Trypsin-like serine proteases"/>
    <property type="match status" value="1"/>
</dbReference>
<evidence type="ECO:0000256" key="3">
    <source>
        <dbReference type="ARBA" id="ARBA00022801"/>
    </source>
</evidence>
<dbReference type="CDD" id="cd00190">
    <property type="entry name" value="Tryp_SPc"/>
    <property type="match status" value="1"/>
</dbReference>
<evidence type="ECO:0000313" key="11">
    <source>
        <dbReference type="EMBL" id="NWY12260.1"/>
    </source>
</evidence>
<dbReference type="Pfam" id="PF00089">
    <property type="entry name" value="Trypsin"/>
    <property type="match status" value="1"/>
</dbReference>